<feature type="chain" id="PRO_5042052122" evidence="1">
    <location>
        <begin position="21"/>
        <end position="129"/>
    </location>
</feature>
<dbReference type="EMBL" id="CP053840">
    <property type="protein sequence ID" value="QKF67048.1"/>
    <property type="molecule type" value="Genomic_DNA"/>
</dbReference>
<sequence>MKRNLTKLLVLTALATSLNAEVQTVKNEFILSKNEIKDCPEKNLFTTKNNDSFTICNKNDKSYEITFETAKHNLPFNRPVNCNNKQSEGYKIIEHSNHIENIDGYIKNIYSCVNEDKIFIEIEDNRFKK</sequence>
<accession>A0AAE7B7X3</accession>
<proteinExistence type="predicted"/>
<dbReference type="KEGG" id="avp:AVENP_1496"/>
<feature type="signal peptide" evidence="1">
    <location>
        <begin position="1"/>
        <end position="20"/>
    </location>
</feature>
<dbReference type="Proteomes" id="UP000503482">
    <property type="component" value="Chromosome"/>
</dbReference>
<evidence type="ECO:0000313" key="3">
    <source>
        <dbReference type="Proteomes" id="UP000503482"/>
    </source>
</evidence>
<dbReference type="AlphaFoldDB" id="A0AAE7B7X3"/>
<keyword evidence="1" id="KW-0732">Signal</keyword>
<reference evidence="2 3" key="1">
    <citation type="submission" date="2020-05" db="EMBL/GenBank/DDBJ databases">
        <title>Complete genome sequencing of Campylobacter and Arcobacter type strains.</title>
        <authorList>
            <person name="Miller W.G."/>
            <person name="Yee E."/>
        </authorList>
    </citation>
    <scope>NUCLEOTIDE SEQUENCE [LARGE SCALE GENOMIC DNA]</scope>
    <source>
        <strain evidence="2 3">LMG 26156</strain>
    </source>
</reference>
<organism evidence="2 3">
    <name type="scientific">Arcobacter venerupis</name>
    <dbReference type="NCBI Taxonomy" id="1054033"/>
    <lineage>
        <taxon>Bacteria</taxon>
        <taxon>Pseudomonadati</taxon>
        <taxon>Campylobacterota</taxon>
        <taxon>Epsilonproteobacteria</taxon>
        <taxon>Campylobacterales</taxon>
        <taxon>Arcobacteraceae</taxon>
        <taxon>Arcobacter</taxon>
    </lineage>
</organism>
<evidence type="ECO:0000313" key="2">
    <source>
        <dbReference type="EMBL" id="QKF67048.1"/>
    </source>
</evidence>
<dbReference type="RefSeq" id="WP_128358521.1">
    <property type="nucleotide sequence ID" value="NZ_CP053840.1"/>
</dbReference>
<evidence type="ECO:0000256" key="1">
    <source>
        <dbReference type="SAM" id="SignalP"/>
    </source>
</evidence>
<keyword evidence="3" id="KW-1185">Reference proteome</keyword>
<gene>
    <name evidence="2" type="ORF">AVENP_1496</name>
</gene>
<name>A0AAE7B7X3_9BACT</name>
<protein>
    <submittedName>
        <fullName evidence="2">Uncharacterized protein</fullName>
    </submittedName>
</protein>